<comment type="caution">
    <text evidence="3">The sequence shown here is derived from an EMBL/GenBank/DDBJ whole genome shotgun (WGS) entry which is preliminary data.</text>
</comment>
<dbReference type="PROSITE" id="PS50853">
    <property type="entry name" value="FN3"/>
    <property type="match status" value="1"/>
</dbReference>
<evidence type="ECO:0000259" key="2">
    <source>
        <dbReference type="PROSITE" id="PS50853"/>
    </source>
</evidence>
<dbReference type="Pfam" id="PF00041">
    <property type="entry name" value="fn3"/>
    <property type="match status" value="1"/>
</dbReference>
<reference evidence="3" key="1">
    <citation type="submission" date="2021-06" db="EMBL/GenBank/DDBJ databases">
        <title>Paracoccus bacterium XHP0099 sp. nov., isolated from the surface waters of the Yellow Sea.</title>
        <authorList>
            <person name="Xue H."/>
            <person name="Zhang D."/>
        </authorList>
    </citation>
    <scope>NUCLEOTIDE SEQUENCE</scope>
    <source>
        <strain evidence="3">XHP0099</strain>
    </source>
</reference>
<dbReference type="SMART" id="SM00060">
    <property type="entry name" value="FN3"/>
    <property type="match status" value="1"/>
</dbReference>
<gene>
    <name evidence="3" type="ORF">KNW02_05875</name>
</gene>
<evidence type="ECO:0000313" key="4">
    <source>
        <dbReference type="Proteomes" id="UP001166191"/>
    </source>
</evidence>
<dbReference type="EMBL" id="JAHKNG010000006">
    <property type="protein sequence ID" value="MBU3029652.1"/>
    <property type="molecule type" value="Genomic_DNA"/>
</dbReference>
<name>A0ABS6AHT1_9RHOB</name>
<keyword evidence="4" id="KW-1185">Reference proteome</keyword>
<sequence>QVLRALNAFQQLVQNFLGDRHTCFLSVKHGPDQSYTKDRTLPYFVNTGTEVFADPASTQGQETLQYLYWYALTAQARGARLFGIYLGWPHSSITSAGDLEMLRKAQYWREWLAAHGVTTPVYLIPTPQFVRQAEPVQFAADGNYTRPSDEIHLHAWQQIDDGLGHMVKMFLTGAKSPDDPERAAVLQTHIDNAWAILTTYGCTGLGTTTVTAWPVASDPLSSPLPLPGPPAQPAAPTFSAITDTGATVSWVAPADGGSAITSYTMEWRPVGGSIATVTDITTLSEPLTGLTAETDYEARITAINALGSSTPSAWGAFETAATPSGPTPLLELTPTTYTGPTPSSGAWPAASGGYRTFTPGDPAPVVLPLALSGSVYVVMAVRKTSFSGGSILITSFNDGNYGDWPLYMIAANGNYGDYSTVIGLAVSGETTAGLGLNGTWAVIEGFVDGGSIARICANGGTDQASGSAGAGSLTTTNLYVCRNESSTGQVVDIAALRVYDDVPADRAAERTWVMGQAPENAFPDP</sequence>
<evidence type="ECO:0000256" key="1">
    <source>
        <dbReference type="ARBA" id="ARBA00022737"/>
    </source>
</evidence>
<keyword evidence="1" id="KW-0677">Repeat</keyword>
<dbReference type="Proteomes" id="UP001166191">
    <property type="component" value="Unassembled WGS sequence"/>
</dbReference>
<dbReference type="PANTHER" id="PTHR13817">
    <property type="entry name" value="TITIN"/>
    <property type="match status" value="1"/>
</dbReference>
<feature type="domain" description="Fibronectin type-III" evidence="2">
    <location>
        <begin position="232"/>
        <end position="322"/>
    </location>
</feature>
<dbReference type="CDD" id="cd00063">
    <property type="entry name" value="FN3"/>
    <property type="match status" value="1"/>
</dbReference>
<accession>A0ABS6AHT1</accession>
<proteinExistence type="predicted"/>
<protein>
    <submittedName>
        <fullName evidence="3">Fibronectin type III domain-containing protein</fullName>
    </submittedName>
</protein>
<dbReference type="PANTHER" id="PTHR13817:SF73">
    <property type="entry name" value="FIBRONECTIN TYPE-III DOMAIN-CONTAINING PROTEIN"/>
    <property type="match status" value="1"/>
</dbReference>
<evidence type="ECO:0000313" key="3">
    <source>
        <dbReference type="EMBL" id="MBU3029652.1"/>
    </source>
</evidence>
<dbReference type="InterPro" id="IPR050964">
    <property type="entry name" value="Striated_Muscle_Regulatory"/>
</dbReference>
<feature type="non-terminal residue" evidence="3">
    <location>
        <position position="1"/>
    </location>
</feature>
<dbReference type="InterPro" id="IPR003961">
    <property type="entry name" value="FN3_dom"/>
</dbReference>
<organism evidence="3 4">
    <name type="scientific">Paracoccus marinaquae</name>
    <dbReference type="NCBI Taxonomy" id="2841926"/>
    <lineage>
        <taxon>Bacteria</taxon>
        <taxon>Pseudomonadati</taxon>
        <taxon>Pseudomonadota</taxon>
        <taxon>Alphaproteobacteria</taxon>
        <taxon>Rhodobacterales</taxon>
        <taxon>Paracoccaceae</taxon>
        <taxon>Paracoccus</taxon>
    </lineage>
</organism>